<sequence length="1170" mass="123026">MPSHLTAWSAVAAGASNTGGSRTGTPGVGTPMGSHPTDTTHGPELPAASTVKPAGAGPVQPAAAPGDAPTALATPYSRLIVGKPNTTETTAQEVDHLNPFRYSRELMLGLYKPANLPLDFERHECITSEESLPPMANVPMTPDEEALFSGTSVNSHQPKRLGHSSALGGSLGRSERHHPRGAHGMAPPKGRGHRAEGGGRYDDRLESEHHRGTRAPGLTSNHLGRGSSYDSRPPRGSMSQSYRSHHEDVAWNTVDRSLVGSFGTDGVFRMTGAGDNDALEALEPDNEPNRMSFAQSPPQPMEGSIGGLVANMTKSRLAKMNADREASDQSTLASGAMHSSGSIDKGPSSSSSLLSRLDRDALRSRRSQSPNTHDRSGSRDGADASMLDDAFQLMNAHQSPNPLAHFVSGISSNPVSRLASASSDTGLASRRPLTNLLPGHELLKAATNTASPGSVMSGLSGNSMGRLAGSLANSSHSTPMNLGGSELLGLGGSPAVKEVNWYYRDPQGSIQGPFTSDVMQEWYVAGFFNPNLMISLGTDSDFQPLGMLIRRVQDEQTPFATACARLAAPPSYFSSPLVASQAPQYNPLLAGASGGGSLGPLGAMALGGNGPHGSGNPGAQMGYRAEPQWQGLGAMAPSGQPLFANQADPLVGQGASPYMNNGRDPLLNVHHAERQQYVQFLHQRLQNQAHQQQQQHSPSAAAGALPSGDAMAQMAPGSLQQPTHWPLHEPVAPAMTDTAPQPEPLAKGQSPAEPTRAQAMASTEPLKSDTLDKQPMNDISTLLKNLQMQQRQSLEAAASAAAVTTTNAQPNTKPQPETLDRPASPTPASNLEAASVDAALSPKADSAPCTSTATKSRKAGNKTKSPSVSEPTKPSAKKAETPVSTSETKSTAASKPAPAVESIAPWQKAASNSRKGPSLLDIQKEEEKERAVRDQRNAAPIGQPRRYADAATGRGPNESPAWSSVAALHTPASTSNGLSDTSLARHPSHNTVKSNSSSRSSSRAGLAGTPLDRTKTGGHAMGPSSTLSRTGSTNSQYQTPTVDLMQWCRITLQSLEGVEIDEFIGMLLTFPLNPPPSTMEIIQELVHAHSTTLDGRRFAKEYVKRRQVEEGLLPVSELDVFKRSSDFKVVPGGVRAPYTASGTAVDLAKPAADADDGFQVVGKKGRRKNY</sequence>
<proteinExistence type="predicted"/>
<dbReference type="GO" id="GO:0005829">
    <property type="term" value="C:cytosol"/>
    <property type="evidence" value="ECO:0007669"/>
    <property type="project" value="TreeGrafter"/>
</dbReference>
<feature type="compositionally biased region" description="Polar residues" evidence="1">
    <location>
        <begin position="1023"/>
        <end position="1036"/>
    </location>
</feature>
<evidence type="ECO:0000313" key="3">
    <source>
        <dbReference type="EMBL" id="KAJ1981470.1"/>
    </source>
</evidence>
<dbReference type="InterPro" id="IPR003169">
    <property type="entry name" value="GYF"/>
</dbReference>
<dbReference type="Gene3D" id="3.30.1490.40">
    <property type="match status" value="1"/>
</dbReference>
<feature type="region of interest" description="Disordered" evidence="1">
    <location>
        <begin position="319"/>
        <end position="383"/>
    </location>
</feature>
<dbReference type="EMBL" id="JANBQB010000124">
    <property type="protein sequence ID" value="KAJ1981470.1"/>
    <property type="molecule type" value="Genomic_DNA"/>
</dbReference>
<reference evidence="3" key="1">
    <citation type="submission" date="2022-07" db="EMBL/GenBank/DDBJ databases">
        <title>Phylogenomic reconstructions and comparative analyses of Kickxellomycotina fungi.</title>
        <authorList>
            <person name="Reynolds N.K."/>
            <person name="Stajich J.E."/>
            <person name="Barry K."/>
            <person name="Grigoriev I.V."/>
            <person name="Crous P."/>
            <person name="Smith M.E."/>
        </authorList>
    </citation>
    <scope>NUCLEOTIDE SEQUENCE</scope>
    <source>
        <strain evidence="3">RSA 567</strain>
    </source>
</reference>
<dbReference type="OrthoDB" id="48509at2759"/>
<dbReference type="Proteomes" id="UP001151582">
    <property type="component" value="Unassembled WGS sequence"/>
</dbReference>
<keyword evidence="4" id="KW-1185">Reference proteome</keyword>
<feature type="compositionally biased region" description="Polar residues" evidence="1">
    <location>
        <begin position="862"/>
        <end position="872"/>
    </location>
</feature>
<feature type="domain" description="GYF" evidence="2">
    <location>
        <begin position="498"/>
        <end position="546"/>
    </location>
</feature>
<organism evidence="3 4">
    <name type="scientific">Dimargaris verticillata</name>
    <dbReference type="NCBI Taxonomy" id="2761393"/>
    <lineage>
        <taxon>Eukaryota</taxon>
        <taxon>Fungi</taxon>
        <taxon>Fungi incertae sedis</taxon>
        <taxon>Zoopagomycota</taxon>
        <taxon>Kickxellomycotina</taxon>
        <taxon>Dimargaritomycetes</taxon>
        <taxon>Dimargaritales</taxon>
        <taxon>Dimargaritaceae</taxon>
        <taxon>Dimargaris</taxon>
    </lineage>
</organism>
<protein>
    <submittedName>
        <fullName evidence="3">Kinesin-like protein</fullName>
    </submittedName>
</protein>
<name>A0A9W8EEF2_9FUNG</name>
<dbReference type="PANTHER" id="PTHR14445">
    <property type="entry name" value="GRB10 INTERACTING GYF PROTEIN"/>
    <property type="match status" value="1"/>
</dbReference>
<evidence type="ECO:0000313" key="4">
    <source>
        <dbReference type="Proteomes" id="UP001151582"/>
    </source>
</evidence>
<evidence type="ECO:0000259" key="2">
    <source>
        <dbReference type="PROSITE" id="PS50829"/>
    </source>
</evidence>
<dbReference type="PANTHER" id="PTHR14445:SF36">
    <property type="entry name" value="FI03272P-RELATED"/>
    <property type="match status" value="1"/>
</dbReference>
<dbReference type="PROSITE" id="PS50829">
    <property type="entry name" value="GYF"/>
    <property type="match status" value="1"/>
</dbReference>
<feature type="compositionally biased region" description="Basic and acidic residues" evidence="1">
    <location>
        <begin position="193"/>
        <end position="210"/>
    </location>
</feature>
<gene>
    <name evidence="3" type="primary">SMY2</name>
    <name evidence="3" type="ORF">H4R34_002064</name>
</gene>
<dbReference type="InterPro" id="IPR051640">
    <property type="entry name" value="GRB10-interact_GYF"/>
</dbReference>
<evidence type="ECO:0000256" key="1">
    <source>
        <dbReference type="SAM" id="MobiDB-lite"/>
    </source>
</evidence>
<comment type="caution">
    <text evidence="3">The sequence shown here is derived from an EMBL/GenBank/DDBJ whole genome shotgun (WGS) entry which is preliminary data.</text>
</comment>
<feature type="compositionally biased region" description="Low complexity" evidence="1">
    <location>
        <begin position="339"/>
        <end position="355"/>
    </location>
</feature>
<dbReference type="SMART" id="SM00444">
    <property type="entry name" value="GYF"/>
    <property type="match status" value="1"/>
</dbReference>
<dbReference type="Pfam" id="PF02213">
    <property type="entry name" value="GYF"/>
    <property type="match status" value="1"/>
</dbReference>
<feature type="compositionally biased region" description="Basic and acidic residues" evidence="1">
    <location>
        <begin position="922"/>
        <end position="936"/>
    </location>
</feature>
<dbReference type="AlphaFoldDB" id="A0A9W8EEF2"/>
<feature type="compositionally biased region" description="Polar residues" evidence="1">
    <location>
        <begin position="15"/>
        <end position="24"/>
    </location>
</feature>
<feature type="region of interest" description="Disordered" evidence="1">
    <location>
        <begin position="14"/>
        <end position="67"/>
    </location>
</feature>
<feature type="compositionally biased region" description="Low complexity" evidence="1">
    <location>
        <begin position="685"/>
        <end position="712"/>
    </location>
</feature>
<feature type="region of interest" description="Disordered" evidence="1">
    <location>
        <begin position="278"/>
        <end position="304"/>
    </location>
</feature>
<feature type="region of interest" description="Disordered" evidence="1">
    <location>
        <begin position="685"/>
        <end position="774"/>
    </location>
</feature>
<dbReference type="CDD" id="cd00072">
    <property type="entry name" value="GYF"/>
    <property type="match status" value="1"/>
</dbReference>
<feature type="compositionally biased region" description="Low complexity" evidence="1">
    <location>
        <begin position="796"/>
        <end position="808"/>
    </location>
</feature>
<feature type="compositionally biased region" description="Low complexity" evidence="1">
    <location>
        <begin position="994"/>
        <end position="1003"/>
    </location>
</feature>
<dbReference type="SUPFAM" id="SSF55277">
    <property type="entry name" value="GYF domain"/>
    <property type="match status" value="1"/>
</dbReference>
<feature type="region of interest" description="Disordered" evidence="1">
    <location>
        <begin position="793"/>
        <end position="1036"/>
    </location>
</feature>
<feature type="compositionally biased region" description="Basic and acidic residues" evidence="1">
    <location>
        <begin position="372"/>
        <end position="382"/>
    </location>
</feature>
<feature type="compositionally biased region" description="Low complexity" evidence="1">
    <location>
        <begin position="884"/>
        <end position="895"/>
    </location>
</feature>
<feature type="compositionally biased region" description="Polar residues" evidence="1">
    <location>
        <begin position="971"/>
        <end position="982"/>
    </location>
</feature>
<feature type="region of interest" description="Disordered" evidence="1">
    <location>
        <begin position="132"/>
        <end position="244"/>
    </location>
</feature>
<dbReference type="InterPro" id="IPR035445">
    <property type="entry name" value="GYF-like_dom_sf"/>
</dbReference>
<accession>A0A9W8EEF2</accession>
<feature type="compositionally biased region" description="Low complexity" evidence="1">
    <location>
        <begin position="53"/>
        <end position="67"/>
    </location>
</feature>